<dbReference type="OrthoDB" id="2021103at2759"/>
<dbReference type="FunFam" id="2.20.25.80:FF:000001">
    <property type="entry name" value="WRKY transcription factor 33"/>
    <property type="match status" value="1"/>
</dbReference>
<evidence type="ECO:0000256" key="1">
    <source>
        <dbReference type="ARBA" id="ARBA00004123"/>
    </source>
</evidence>
<feature type="domain" description="WRKY" evidence="8">
    <location>
        <begin position="241"/>
        <end position="299"/>
    </location>
</feature>
<feature type="compositionally biased region" description="Acidic residues" evidence="7">
    <location>
        <begin position="360"/>
        <end position="377"/>
    </location>
</feature>
<evidence type="ECO:0000256" key="7">
    <source>
        <dbReference type="SAM" id="MobiDB-lite"/>
    </source>
</evidence>
<protein>
    <recommendedName>
        <fullName evidence="8">WRKY domain-containing protein</fullName>
    </recommendedName>
</protein>
<comment type="caution">
    <text evidence="9">The sequence shown here is derived from an EMBL/GenBank/DDBJ whole genome shotgun (WGS) entry which is preliminary data.</text>
</comment>
<sequence length="516" mass="56129">MADGSGGRGVVTLSAAEGKRPSISLPPRSTVESVFRGGPAEASPGPMTLVSSFFAEDPESECRSFSQLLAGAIASPAAVAGSRRFPPEGDDAVAARTLVETAPADLRGGGSSLNLGHSRPMNLMVSQSPFFTVPAGLSPGGLLDSPAIFSSNLGHFGISHQQALAQVTAQAAHSHVQMQSQDEHPPPISSASLSQPVSNVKNHPMQSISLGTSALNSESTLAPHGDQRSQPLALIIDKPADDGYNWRKYGQKQVKGSEFPRSYYKCTHLKCPVKKKVERSIDGQVTEIIYKGQHNHERPPPSRRSKEGAVELNGNPDCNRSEALLQAEPLVRSSNTMTGSSKRDRLCGHGASEQLSGSSDLEEMGDVETVDESENGGELEQKRRNIENRVLDSVSHKTITEPRIIVQTTSEVDLLDDGYRWRKYGQKVVKGNPHPRSYYKCTTVGCTVRKHVERASTDPKAVITTYEGSITMMFLWPGTHPMLRLEPFLYHRIYLQVIMGDQTRGTTCFDPLQFFR</sequence>
<keyword evidence="6" id="KW-0539">Nucleus</keyword>
<dbReference type="InterPro" id="IPR036576">
    <property type="entry name" value="WRKY_dom_sf"/>
</dbReference>
<evidence type="ECO:0000259" key="8">
    <source>
        <dbReference type="PROSITE" id="PS50811"/>
    </source>
</evidence>
<dbReference type="Gene3D" id="2.20.25.80">
    <property type="entry name" value="WRKY domain"/>
    <property type="match status" value="2"/>
</dbReference>
<dbReference type="Pfam" id="PF03106">
    <property type="entry name" value="WRKY"/>
    <property type="match status" value="2"/>
</dbReference>
<evidence type="ECO:0000313" key="10">
    <source>
        <dbReference type="Proteomes" id="UP000639772"/>
    </source>
</evidence>
<dbReference type="EMBL" id="JADCNM010000005">
    <property type="protein sequence ID" value="KAG0484068.1"/>
    <property type="molecule type" value="Genomic_DNA"/>
</dbReference>
<feature type="compositionally biased region" description="Polar residues" evidence="7">
    <location>
        <begin position="189"/>
        <end position="204"/>
    </location>
</feature>
<dbReference type="GO" id="GO:0005634">
    <property type="term" value="C:nucleus"/>
    <property type="evidence" value="ECO:0007669"/>
    <property type="project" value="UniProtKB-SubCell"/>
</dbReference>
<evidence type="ECO:0000313" key="9">
    <source>
        <dbReference type="EMBL" id="KAG0484068.1"/>
    </source>
</evidence>
<evidence type="ECO:0000256" key="3">
    <source>
        <dbReference type="ARBA" id="ARBA00023015"/>
    </source>
</evidence>
<proteinExistence type="predicted"/>
<dbReference type="PANTHER" id="PTHR31221">
    <property type="entry name" value="WRKY TRANSCRIPTION FACTOR PROTEIN 1-RELATED"/>
    <property type="match status" value="1"/>
</dbReference>
<organism evidence="9 10">
    <name type="scientific">Vanilla planifolia</name>
    <name type="common">Vanilla</name>
    <dbReference type="NCBI Taxonomy" id="51239"/>
    <lineage>
        <taxon>Eukaryota</taxon>
        <taxon>Viridiplantae</taxon>
        <taxon>Streptophyta</taxon>
        <taxon>Embryophyta</taxon>
        <taxon>Tracheophyta</taxon>
        <taxon>Spermatophyta</taxon>
        <taxon>Magnoliopsida</taxon>
        <taxon>Liliopsida</taxon>
        <taxon>Asparagales</taxon>
        <taxon>Orchidaceae</taxon>
        <taxon>Vanilloideae</taxon>
        <taxon>Vanilleae</taxon>
        <taxon>Vanilla</taxon>
    </lineage>
</organism>
<reference evidence="9 10" key="1">
    <citation type="journal article" date="2020" name="Nat. Food">
        <title>A phased Vanilla planifolia genome enables genetic improvement of flavour and production.</title>
        <authorList>
            <person name="Hasing T."/>
            <person name="Tang H."/>
            <person name="Brym M."/>
            <person name="Khazi F."/>
            <person name="Huang T."/>
            <person name="Chambers A.H."/>
        </authorList>
    </citation>
    <scope>NUCLEOTIDE SEQUENCE [LARGE SCALE GENOMIC DNA]</scope>
    <source>
        <tissue evidence="9">Leaf</tissue>
    </source>
</reference>
<feature type="region of interest" description="Disordered" evidence="7">
    <location>
        <begin position="1"/>
        <end position="44"/>
    </location>
</feature>
<feature type="domain" description="WRKY" evidence="8">
    <location>
        <begin position="410"/>
        <end position="468"/>
    </location>
</feature>
<dbReference type="GO" id="GO:0003700">
    <property type="term" value="F:DNA-binding transcription factor activity"/>
    <property type="evidence" value="ECO:0007669"/>
    <property type="project" value="InterPro"/>
</dbReference>
<comment type="subcellular location">
    <subcellularLocation>
        <location evidence="1">Nucleus</location>
    </subcellularLocation>
</comment>
<keyword evidence="3" id="KW-0805">Transcription regulation</keyword>
<dbReference type="InterPro" id="IPR044810">
    <property type="entry name" value="WRKY_plant"/>
</dbReference>
<dbReference type="PROSITE" id="PS50811">
    <property type="entry name" value="WRKY"/>
    <property type="match status" value="2"/>
</dbReference>
<evidence type="ECO:0000256" key="2">
    <source>
        <dbReference type="ARBA" id="ARBA00022737"/>
    </source>
</evidence>
<keyword evidence="2" id="KW-0677">Repeat</keyword>
<accession>A0A835RCS3</accession>
<dbReference type="GO" id="GO:0043565">
    <property type="term" value="F:sequence-specific DNA binding"/>
    <property type="evidence" value="ECO:0007669"/>
    <property type="project" value="InterPro"/>
</dbReference>
<evidence type="ECO:0000256" key="6">
    <source>
        <dbReference type="ARBA" id="ARBA00023242"/>
    </source>
</evidence>
<feature type="compositionally biased region" description="Basic and acidic residues" evidence="7">
    <location>
        <begin position="294"/>
        <end position="309"/>
    </location>
</feature>
<evidence type="ECO:0000256" key="4">
    <source>
        <dbReference type="ARBA" id="ARBA00023125"/>
    </source>
</evidence>
<gene>
    <name evidence="9" type="ORF">HPP92_012152</name>
</gene>
<feature type="region of interest" description="Disordered" evidence="7">
    <location>
        <begin position="169"/>
        <end position="204"/>
    </location>
</feature>
<dbReference type="PANTHER" id="PTHR31221:SF130">
    <property type="entry name" value="WRKY TRANSCRIPTION FACTOR 3-RELATED"/>
    <property type="match status" value="1"/>
</dbReference>
<dbReference type="SMART" id="SM00774">
    <property type="entry name" value="WRKY"/>
    <property type="match status" value="2"/>
</dbReference>
<dbReference type="AlphaFoldDB" id="A0A835RCS3"/>
<dbReference type="Proteomes" id="UP000639772">
    <property type="component" value="Unassembled WGS sequence"/>
</dbReference>
<keyword evidence="5" id="KW-0804">Transcription</keyword>
<keyword evidence="4" id="KW-0238">DNA-binding</keyword>
<dbReference type="FunFam" id="2.20.25.80:FF:000006">
    <property type="entry name" value="WRKY transcription factor"/>
    <property type="match status" value="1"/>
</dbReference>
<dbReference type="SUPFAM" id="SSF118290">
    <property type="entry name" value="WRKY DNA-binding domain"/>
    <property type="match status" value="2"/>
</dbReference>
<evidence type="ECO:0000256" key="5">
    <source>
        <dbReference type="ARBA" id="ARBA00023163"/>
    </source>
</evidence>
<feature type="region of interest" description="Disordered" evidence="7">
    <location>
        <begin position="291"/>
        <end position="379"/>
    </location>
</feature>
<dbReference type="InterPro" id="IPR003657">
    <property type="entry name" value="WRKY_dom"/>
</dbReference>
<name>A0A835RCS3_VANPL</name>